<dbReference type="PANTHER" id="PTHR43317">
    <property type="entry name" value="THERMOSPERMINE SYNTHASE ACAULIS5"/>
    <property type="match status" value="1"/>
</dbReference>
<dbReference type="EMBL" id="JAGDYP010000003">
    <property type="protein sequence ID" value="MBO1883883.1"/>
    <property type="molecule type" value="Genomic_DNA"/>
</dbReference>
<organism evidence="2 3">
    <name type="scientific">Capnocytophaga bilenii</name>
    <dbReference type="NCBI Taxonomy" id="2819369"/>
    <lineage>
        <taxon>Bacteria</taxon>
        <taxon>Pseudomonadati</taxon>
        <taxon>Bacteroidota</taxon>
        <taxon>Flavobacteriia</taxon>
        <taxon>Flavobacteriales</taxon>
        <taxon>Flavobacteriaceae</taxon>
        <taxon>Capnocytophaga</taxon>
    </lineage>
</organism>
<protein>
    <submittedName>
        <fullName evidence="2">Fused MFS/spermidine synthase</fullName>
    </submittedName>
</protein>
<dbReference type="Pfam" id="PF01564">
    <property type="entry name" value="Spermine_synth"/>
    <property type="match status" value="1"/>
</dbReference>
<proteinExistence type="predicted"/>
<dbReference type="RefSeq" id="WP_208058470.1">
    <property type="nucleotide sequence ID" value="NZ_JAGDYP010000003.1"/>
</dbReference>
<dbReference type="Gene3D" id="3.40.50.150">
    <property type="entry name" value="Vaccinia Virus protein VP39"/>
    <property type="match status" value="1"/>
</dbReference>
<evidence type="ECO:0000256" key="1">
    <source>
        <dbReference type="ARBA" id="ARBA00023115"/>
    </source>
</evidence>
<dbReference type="InterPro" id="IPR029063">
    <property type="entry name" value="SAM-dependent_MTases_sf"/>
</dbReference>
<gene>
    <name evidence="2" type="ORF">J4N46_05525</name>
</gene>
<keyword evidence="3" id="KW-1185">Reference proteome</keyword>
<dbReference type="Proteomes" id="UP000681610">
    <property type="component" value="Unassembled WGS sequence"/>
</dbReference>
<keyword evidence="1" id="KW-0620">Polyamine biosynthesis</keyword>
<reference evidence="2 3" key="1">
    <citation type="submission" date="2021-03" db="EMBL/GenBank/DDBJ databases">
        <title>Isolation and description of Capnocytophaga bilenii sp. nov., a novel Capnocytophaga species, isolated from a gingivitis subject.</title>
        <authorList>
            <person name="Antezack A."/>
            <person name="Monnet-Corti V."/>
            <person name="La Scola B."/>
        </authorList>
    </citation>
    <scope>NUCLEOTIDE SEQUENCE [LARGE SCALE GENOMIC DNA]</scope>
    <source>
        <strain evidence="2 3">Marseille-Q4570</strain>
    </source>
</reference>
<sequence>MFKKILSYLYPIKVGERKSDISGQLELTLQNGILILDSQHTNYSYGSVSHILYYGLKKVGIKRVKEMKNILLLGVGAGCIIELLQKIVGYKGQITGVELDPEIIKIATQHFGIDKVKNLTLHLADAQEYVQQPNLPHYDLIVIDIFQDDLMPPFLFTETFIANVVKLLTPQGALLHNTIRVTPAAEARNEAFWTMLNKHYNAQRFQKVEGTNELFLIEKQK</sequence>
<accession>A0ABS3PX39</accession>
<dbReference type="NCBIfam" id="NF037959">
    <property type="entry name" value="MFS_SpdSyn"/>
    <property type="match status" value="1"/>
</dbReference>
<dbReference type="CDD" id="cd02440">
    <property type="entry name" value="AdoMet_MTases"/>
    <property type="match status" value="1"/>
</dbReference>
<dbReference type="SUPFAM" id="SSF53335">
    <property type="entry name" value="S-adenosyl-L-methionine-dependent methyltransferases"/>
    <property type="match status" value="1"/>
</dbReference>
<comment type="caution">
    <text evidence="2">The sequence shown here is derived from an EMBL/GenBank/DDBJ whole genome shotgun (WGS) entry which is preliminary data.</text>
</comment>
<evidence type="ECO:0000313" key="3">
    <source>
        <dbReference type="Proteomes" id="UP000681610"/>
    </source>
</evidence>
<name>A0ABS3PX39_9FLAO</name>
<evidence type="ECO:0000313" key="2">
    <source>
        <dbReference type="EMBL" id="MBO1883883.1"/>
    </source>
</evidence>
<dbReference type="PANTHER" id="PTHR43317:SF1">
    <property type="entry name" value="THERMOSPERMINE SYNTHASE ACAULIS5"/>
    <property type="match status" value="1"/>
</dbReference>